<organism evidence="1 2">
    <name type="scientific">Burkholderia gladioli</name>
    <name type="common">Pseudomonas marginata</name>
    <name type="synonym">Phytomonas marginata</name>
    <dbReference type="NCBI Taxonomy" id="28095"/>
    <lineage>
        <taxon>Bacteria</taxon>
        <taxon>Pseudomonadati</taxon>
        <taxon>Pseudomonadota</taxon>
        <taxon>Betaproteobacteria</taxon>
        <taxon>Burkholderiales</taxon>
        <taxon>Burkholderiaceae</taxon>
        <taxon>Burkholderia</taxon>
    </lineage>
</organism>
<dbReference type="EMBL" id="CP104214">
    <property type="protein sequence ID" value="UWX68941.1"/>
    <property type="molecule type" value="Genomic_DNA"/>
</dbReference>
<reference evidence="1" key="1">
    <citation type="submission" date="2022-09" db="EMBL/GenBank/DDBJ databases">
        <title>Genomic of Burkholderia gladioli.</title>
        <authorList>
            <person name="Wu H."/>
        </authorList>
    </citation>
    <scope>NUCLEOTIDE SEQUENCE</scope>
    <source>
        <strain evidence="1">ZN-S4</strain>
    </source>
</reference>
<dbReference type="AlphaFoldDB" id="A0AB38TMB0"/>
<dbReference type="RefSeq" id="WP_255222446.1">
    <property type="nucleotide sequence ID" value="NZ_CADEQC010000002.1"/>
</dbReference>
<protein>
    <submittedName>
        <fullName evidence="1">Uncharacterized protein</fullName>
    </submittedName>
</protein>
<gene>
    <name evidence="1" type="ORF">NYZ96_11925</name>
</gene>
<accession>A0AB38TMB0</accession>
<name>A0AB38TMB0_BURGA</name>
<proteinExistence type="predicted"/>
<dbReference type="Proteomes" id="UP001059745">
    <property type="component" value="Chromosome 1"/>
</dbReference>
<evidence type="ECO:0000313" key="2">
    <source>
        <dbReference type="Proteomes" id="UP001059745"/>
    </source>
</evidence>
<evidence type="ECO:0000313" key="1">
    <source>
        <dbReference type="EMBL" id="UWX68941.1"/>
    </source>
</evidence>
<sequence length="41" mass="4413">MAGSFALGDDGYSGFFLGEKERLKVEGDFLFLENQGIGLAI</sequence>